<dbReference type="EMBL" id="OU466860">
    <property type="protein sequence ID" value="CAH2059477.1"/>
    <property type="molecule type" value="Genomic_DNA"/>
</dbReference>
<reference evidence="2 3" key="1">
    <citation type="submission" date="2022-03" db="EMBL/GenBank/DDBJ databases">
        <authorList>
            <person name="Nunn A."/>
            <person name="Chopra R."/>
            <person name="Nunn A."/>
            <person name="Contreras Garrido A."/>
        </authorList>
    </citation>
    <scope>NUCLEOTIDE SEQUENCE [LARGE SCALE GENOMIC DNA]</scope>
</reference>
<sequence>MGGVQDNNWFDLMIDEIGVALTIVDKSIQKSMELWTELTKDILDEQPTQDTTGQPNNGKSGKEDSSQDKPVAEIKEGPIQHWAMRLGEAKQILSQHWAMSASKIPERLIQQQGDDDCDDYDDDDDDYDDEEEEEEEEEEESRVSDSSESMLWEHNLETSATSHPPNCYHHHKEAASVSSFKWKGGHELSKDVDTPSEEDGQSWDSSGDDEGEEDDESQVSESCENMWELNLGTLATSHIPSYHHRSEEDDGLSSRWRSGYELLKNDDKSSEEEEESWDNDEEVMERNHGIVSDVSNESLVCHVDDEDEDEVEDEDDVWDKLEGFVDVKEEEESSEVETVSPECDWVYVTRD</sequence>
<feature type="compositionally biased region" description="Acidic residues" evidence="1">
    <location>
        <begin position="269"/>
        <end position="282"/>
    </location>
</feature>
<keyword evidence="3" id="KW-1185">Reference proteome</keyword>
<feature type="compositionally biased region" description="Basic and acidic residues" evidence="1">
    <location>
        <begin position="60"/>
        <end position="78"/>
    </location>
</feature>
<feature type="compositionally biased region" description="Acidic residues" evidence="1">
    <location>
        <begin position="113"/>
        <end position="140"/>
    </location>
</feature>
<proteinExistence type="predicted"/>
<accession>A0AAU9S6W0</accession>
<evidence type="ECO:0000313" key="2">
    <source>
        <dbReference type="EMBL" id="CAH2059477.1"/>
    </source>
</evidence>
<name>A0AAU9S6W0_THLAR</name>
<protein>
    <submittedName>
        <fullName evidence="2">Uncharacterized protein</fullName>
    </submittedName>
</protein>
<feature type="compositionally biased region" description="Acidic residues" evidence="1">
    <location>
        <begin position="194"/>
        <end position="218"/>
    </location>
</feature>
<feature type="region of interest" description="Disordered" evidence="1">
    <location>
        <begin position="41"/>
        <end position="78"/>
    </location>
</feature>
<organism evidence="2 3">
    <name type="scientific">Thlaspi arvense</name>
    <name type="common">Field penny-cress</name>
    <dbReference type="NCBI Taxonomy" id="13288"/>
    <lineage>
        <taxon>Eukaryota</taxon>
        <taxon>Viridiplantae</taxon>
        <taxon>Streptophyta</taxon>
        <taxon>Embryophyta</taxon>
        <taxon>Tracheophyta</taxon>
        <taxon>Spermatophyta</taxon>
        <taxon>Magnoliopsida</taxon>
        <taxon>eudicotyledons</taxon>
        <taxon>Gunneridae</taxon>
        <taxon>Pentapetalae</taxon>
        <taxon>rosids</taxon>
        <taxon>malvids</taxon>
        <taxon>Brassicales</taxon>
        <taxon>Brassicaceae</taxon>
        <taxon>Thlaspideae</taxon>
        <taxon>Thlaspi</taxon>
    </lineage>
</organism>
<gene>
    <name evidence="2" type="ORF">TAV2_LOCUS13340</name>
</gene>
<evidence type="ECO:0000313" key="3">
    <source>
        <dbReference type="Proteomes" id="UP000836841"/>
    </source>
</evidence>
<feature type="region of interest" description="Disordered" evidence="1">
    <location>
        <begin position="110"/>
        <end position="228"/>
    </location>
</feature>
<dbReference type="AlphaFoldDB" id="A0AAU9S6W0"/>
<feature type="region of interest" description="Disordered" evidence="1">
    <location>
        <begin position="262"/>
        <end position="282"/>
    </location>
</feature>
<evidence type="ECO:0000256" key="1">
    <source>
        <dbReference type="SAM" id="MobiDB-lite"/>
    </source>
</evidence>
<feature type="compositionally biased region" description="Basic and acidic residues" evidence="1">
    <location>
        <begin position="184"/>
        <end position="193"/>
    </location>
</feature>
<dbReference type="Proteomes" id="UP000836841">
    <property type="component" value="Chromosome 4"/>
</dbReference>
<feature type="compositionally biased region" description="Polar residues" evidence="1">
    <location>
        <begin position="46"/>
        <end position="59"/>
    </location>
</feature>